<dbReference type="PANTHER" id="PTHR43257">
    <property type="entry name" value="PYRUVATE DEHYDROGENASE E1 COMPONENT BETA SUBUNIT"/>
    <property type="match status" value="1"/>
</dbReference>
<dbReference type="FunFam" id="3.40.50.920:FF:000001">
    <property type="entry name" value="Pyruvate dehydrogenase E1 beta subunit"/>
    <property type="match status" value="1"/>
</dbReference>
<name>A0A0K2W1H4_MESPL</name>
<dbReference type="AlphaFoldDB" id="A0A0K2W1H4"/>
<proteinExistence type="predicted"/>
<feature type="domain" description="Transketolase C-terminal" evidence="4">
    <location>
        <begin position="50"/>
        <end position="156"/>
    </location>
</feature>
<evidence type="ECO:0000256" key="3">
    <source>
        <dbReference type="ARBA" id="ARBA00023052"/>
    </source>
</evidence>
<dbReference type="Proteomes" id="UP000182888">
    <property type="component" value="Unassembled WGS sequence"/>
</dbReference>
<evidence type="ECO:0000259" key="4">
    <source>
        <dbReference type="Pfam" id="PF02780"/>
    </source>
</evidence>
<dbReference type="Pfam" id="PF02780">
    <property type="entry name" value="Transketolase_C"/>
    <property type="match status" value="1"/>
</dbReference>
<dbReference type="EC" id="1.2.4.4" evidence="5"/>
<dbReference type="SUPFAM" id="SSF52922">
    <property type="entry name" value="TK C-terminal domain-like"/>
    <property type="match status" value="1"/>
</dbReference>
<dbReference type="GO" id="GO:0003863">
    <property type="term" value="F:branched-chain 2-oxo acid dehydrogenase activity"/>
    <property type="evidence" value="ECO:0007669"/>
    <property type="project" value="UniProtKB-EC"/>
</dbReference>
<comment type="cofactor">
    <cofactor evidence="1">
        <name>thiamine diphosphate</name>
        <dbReference type="ChEBI" id="CHEBI:58937"/>
    </cofactor>
</comment>
<protein>
    <submittedName>
        <fullName evidence="5">2-oxoisovalerate dehydrogenase subunit beta</fullName>
        <ecNumber evidence="5">1.2.4.4</ecNumber>
    </submittedName>
</protein>
<keyword evidence="2 5" id="KW-0560">Oxidoreductase</keyword>
<organism evidence="5 6">
    <name type="scientific">Mesorhizobium plurifarium</name>
    <dbReference type="NCBI Taxonomy" id="69974"/>
    <lineage>
        <taxon>Bacteria</taxon>
        <taxon>Pseudomonadati</taxon>
        <taxon>Pseudomonadota</taxon>
        <taxon>Alphaproteobacteria</taxon>
        <taxon>Hyphomicrobiales</taxon>
        <taxon>Phyllobacteriaceae</taxon>
        <taxon>Mesorhizobium</taxon>
    </lineage>
</organism>
<reference evidence="6" key="1">
    <citation type="submission" date="2014-08" db="EMBL/GenBank/DDBJ databases">
        <authorList>
            <person name="Edwards T."/>
        </authorList>
    </citation>
    <scope>NUCLEOTIDE SEQUENCE [LARGE SCALE GENOMIC DNA]</scope>
</reference>
<dbReference type="EMBL" id="CCND01000017">
    <property type="protein sequence ID" value="CDX58842.1"/>
    <property type="molecule type" value="Genomic_DNA"/>
</dbReference>
<evidence type="ECO:0000313" key="5">
    <source>
        <dbReference type="EMBL" id="CDX58842.1"/>
    </source>
</evidence>
<accession>A0A0K2W1H4</accession>
<evidence type="ECO:0000256" key="1">
    <source>
        <dbReference type="ARBA" id="ARBA00001964"/>
    </source>
</evidence>
<keyword evidence="3" id="KW-0786">Thiamine pyrophosphate</keyword>
<dbReference type="InterPro" id="IPR009014">
    <property type="entry name" value="Transketo_C/PFOR_II"/>
</dbReference>
<gene>
    <name evidence="5" type="ORF">MPL1032_240282</name>
</gene>
<dbReference type="InterPro" id="IPR033248">
    <property type="entry name" value="Transketolase_C"/>
</dbReference>
<evidence type="ECO:0000256" key="2">
    <source>
        <dbReference type="ARBA" id="ARBA00023002"/>
    </source>
</evidence>
<evidence type="ECO:0000313" key="6">
    <source>
        <dbReference type="Proteomes" id="UP000182888"/>
    </source>
</evidence>
<dbReference type="PANTHER" id="PTHR43257:SF2">
    <property type="entry name" value="PYRUVATE DEHYDROGENASE E1 COMPONENT SUBUNIT BETA"/>
    <property type="match status" value="1"/>
</dbReference>
<dbReference type="Gene3D" id="3.40.50.920">
    <property type="match status" value="1"/>
</dbReference>
<sequence length="178" mass="19588">MASAIPREPTIAAAWIGDGAFDGHHDRPVMPWSRHELGVTEDGHCTVPIGKAAIRRHGDELTVMSYRTMVRVALTAAVETGIDAEVIDLRTLVPLDIDTVTQSMENTGRCVVVHEATRLSGFGAELAAEIQERCFFHLETPILRVTGWDTPYPHAQEWGLFPGPGRVSAAHCARRWRA</sequence>